<dbReference type="EMBL" id="JACHDB010000001">
    <property type="protein sequence ID" value="MBB5431849.1"/>
    <property type="molecule type" value="Genomic_DNA"/>
</dbReference>
<dbReference type="InterPro" id="IPR051404">
    <property type="entry name" value="TA_system_antitoxin"/>
</dbReference>
<dbReference type="Gene3D" id="3.30.160.250">
    <property type="match status" value="1"/>
</dbReference>
<keyword evidence="3" id="KW-1185">Reference proteome</keyword>
<dbReference type="InterPro" id="IPR035069">
    <property type="entry name" value="TTHA1013/TTHA0281-like"/>
</dbReference>
<accession>A0A7W8QKV7</accession>
<protein>
    <submittedName>
        <fullName evidence="2">Putative RNase H-like HicB family nuclease</fullName>
    </submittedName>
</protein>
<proteinExistence type="predicted"/>
<dbReference type="Pfam" id="PF15919">
    <property type="entry name" value="HicB_lk_antitox"/>
    <property type="match status" value="1"/>
</dbReference>
<dbReference type="PANTHER" id="PTHR34504:SF2">
    <property type="entry name" value="UPF0150 PROTEIN SSL0259"/>
    <property type="match status" value="1"/>
</dbReference>
<feature type="domain" description="HicB-like antitoxin of toxin-antitoxin system" evidence="1">
    <location>
        <begin position="4"/>
        <end position="67"/>
    </location>
</feature>
<dbReference type="AlphaFoldDB" id="A0A7W8QKV7"/>
<evidence type="ECO:0000313" key="3">
    <source>
        <dbReference type="Proteomes" id="UP000572635"/>
    </source>
</evidence>
<comment type="caution">
    <text evidence="2">The sequence shown here is derived from an EMBL/GenBank/DDBJ whole genome shotgun (WGS) entry which is preliminary data.</text>
</comment>
<dbReference type="RefSeq" id="WP_184391501.1">
    <property type="nucleotide sequence ID" value="NZ_BAAAJD010000032.1"/>
</dbReference>
<evidence type="ECO:0000259" key="1">
    <source>
        <dbReference type="Pfam" id="PF15919"/>
    </source>
</evidence>
<gene>
    <name evidence="2" type="ORF">HDA36_001933</name>
</gene>
<name>A0A7W8QKV7_9ACTN</name>
<sequence>MSRYVILVERGRDGYGAWCSDLPGCVALGGTVDETVEEMRGAIGFHLEGLRAEGLPVPVPSTVATASVQAG</sequence>
<reference evidence="2 3" key="1">
    <citation type="submission" date="2020-08" db="EMBL/GenBank/DDBJ databases">
        <title>Sequencing the genomes of 1000 actinobacteria strains.</title>
        <authorList>
            <person name="Klenk H.-P."/>
        </authorList>
    </citation>
    <scope>NUCLEOTIDE SEQUENCE [LARGE SCALE GENOMIC DNA]</scope>
    <source>
        <strain evidence="2 3">DSM 44551</strain>
    </source>
</reference>
<dbReference type="InterPro" id="IPR031807">
    <property type="entry name" value="HicB-like"/>
</dbReference>
<organism evidence="2 3">
    <name type="scientific">Nocardiopsis composta</name>
    <dbReference type="NCBI Taxonomy" id="157465"/>
    <lineage>
        <taxon>Bacteria</taxon>
        <taxon>Bacillati</taxon>
        <taxon>Actinomycetota</taxon>
        <taxon>Actinomycetes</taxon>
        <taxon>Streptosporangiales</taxon>
        <taxon>Nocardiopsidaceae</taxon>
        <taxon>Nocardiopsis</taxon>
    </lineage>
</organism>
<dbReference type="SUPFAM" id="SSF143100">
    <property type="entry name" value="TTHA1013/TTHA0281-like"/>
    <property type="match status" value="1"/>
</dbReference>
<dbReference type="Proteomes" id="UP000572635">
    <property type="component" value="Unassembled WGS sequence"/>
</dbReference>
<evidence type="ECO:0000313" key="2">
    <source>
        <dbReference type="EMBL" id="MBB5431849.1"/>
    </source>
</evidence>
<dbReference type="PANTHER" id="PTHR34504">
    <property type="entry name" value="ANTITOXIN HICB"/>
    <property type="match status" value="1"/>
</dbReference>